<gene>
    <name evidence="5" type="ORF">DUI87_22376</name>
</gene>
<feature type="region of interest" description="Disordered" evidence="2">
    <location>
        <begin position="1"/>
        <end position="21"/>
    </location>
</feature>
<evidence type="ECO:0000256" key="2">
    <source>
        <dbReference type="SAM" id="MobiDB-lite"/>
    </source>
</evidence>
<accession>A0A3M0JQU4</accession>
<dbReference type="EMBL" id="QRBI01000141">
    <property type="protein sequence ID" value="RMC01110.1"/>
    <property type="molecule type" value="Genomic_DNA"/>
</dbReference>
<sequence>MKPPGKEEGRRRRVMKTPAQQPEVEDLLLQADSQDFHKPFIRTFIDQEANTIMAPEGMANAASYKAEDCAARLDVIMGDITSRLKKVPTIVRDIYQRLSFITDVSAKHRLDNTLQEMTLAQPHDVVVTLLRCAPSCDRTAEKVLPELLYVLEDWPLHSTSTSDKDDSDVFSLAATRALWEIIHLPQCPEMMILYFPRLFVALLFQVFSSTEEMPVEVNAFWRRCQHKHCLPTNPNRFALLTMKALLSHLECEDVVSEVERECGWDTLLNTDTHHHTMGLLARAMLRISQSLCYRIARYLFRLLCREEARWEVAAMAFLVEILPCINIKQSGEHMLRLFPIYLRRECRVMRLLVLRCLMVLCKRSSMANTIRALTECLTEVLKDGDREVVWMTLSVLNGTFLNRDVPIASSVALQLVEALRPLFDNHTSRVRLLSIRLFQAVMELVKEEEKNLLERNIRQCLFPLFCHLHDENQFVAQVPTIVRDIYQWLSFITDVSAEHRLDNTLQEMTLAQPHDVVVTLLRCAPSCDRVAVTMWRAIILSSRTAEKVLPELLYVLDDWPLHSTSTSDKDDSDVFSLAATRALWEIIHLPQCPEMMILYFPRLFVALLFQVFSSTEEMPVEVNAFWRRCQHKHCLPTNPNRFALLTMKALLSHLEYEDVVSEVERECGWDTLLNTDTHHHTMGLLARAMLRISQSLCYRIARYLFRLLCREEARWEVAAMAFLVEILPCVNIKQSGEHMLRLFPIYLRRECRVMRLLVLRCLMVLCKRSSMANTIRALTECLTEVLKDGDREVVWMTLSVLNGTFLNRDVPIASSVALQLVEALRPLFDNDASHVQLLSLRLFQAVMELVQGEGKRPLKDCMHQCLLPLFYHMYDKNKFVAEASWETLLQATIFLKKWNLEKLLKTEELWRFGECLLEEERDRADGYLRQSVMYLQSPQKSMREAAIRLIGEPKPSGSLLPYCSLVPAPAAGLSPLVVLP</sequence>
<feature type="domain" description="Maestro-like HEAT-repeats" evidence="3">
    <location>
        <begin position="53"/>
        <end position="140"/>
    </location>
</feature>
<feature type="domain" description="Maestro/Maestro-like HEAT-repeats" evidence="4">
    <location>
        <begin position="343"/>
        <end position="477"/>
    </location>
</feature>
<dbReference type="InterPro" id="IPR045206">
    <property type="entry name" value="Maestro_heat-like_prot"/>
</dbReference>
<proteinExistence type="predicted"/>
<evidence type="ECO:0000259" key="4">
    <source>
        <dbReference type="Pfam" id="PF23227"/>
    </source>
</evidence>
<keyword evidence="6" id="KW-1185">Reference proteome</keyword>
<dbReference type="PANTHER" id="PTHR23120">
    <property type="entry name" value="MAESTRO-RELATED HEAT DOMAIN-CONTAINING"/>
    <property type="match status" value="1"/>
</dbReference>
<dbReference type="Gene3D" id="1.25.10.10">
    <property type="entry name" value="Leucine-rich Repeat Variant"/>
    <property type="match status" value="1"/>
</dbReference>
<evidence type="ECO:0000313" key="6">
    <source>
        <dbReference type="Proteomes" id="UP000269221"/>
    </source>
</evidence>
<protein>
    <recommendedName>
        <fullName evidence="7">Maestro heat-like repeat-containing protein family member 7</fullName>
    </recommendedName>
</protein>
<reference evidence="5 6" key="1">
    <citation type="submission" date="2018-07" db="EMBL/GenBank/DDBJ databases">
        <title>A high quality draft genome assembly of the barn swallow (H. rustica rustica).</title>
        <authorList>
            <person name="Formenti G."/>
            <person name="Chiara M."/>
            <person name="Poveda L."/>
            <person name="Francoijs K.-J."/>
            <person name="Bonisoli-Alquati A."/>
            <person name="Canova L."/>
            <person name="Gianfranceschi L."/>
            <person name="Horner D.S."/>
            <person name="Saino N."/>
        </authorList>
    </citation>
    <scope>NUCLEOTIDE SEQUENCE [LARGE SCALE GENOMIC DNA]</scope>
    <source>
        <strain evidence="5">Chelidonia</strain>
        <tissue evidence="5">Blood</tissue>
    </source>
</reference>
<dbReference type="OrthoDB" id="9421177at2759"/>
<feature type="domain" description="Maestro/Maestro-like HEAT-repeats" evidence="4">
    <location>
        <begin position="748"/>
        <end position="951"/>
    </location>
</feature>
<dbReference type="PANTHER" id="PTHR23120:SF42">
    <property type="entry name" value="MAESTRO HEAT-LIKE REPEAT FAMILY MEMBER 3"/>
    <property type="match status" value="1"/>
</dbReference>
<dbReference type="AlphaFoldDB" id="A0A3M0JQU4"/>
<name>A0A3M0JQU4_HIRRU</name>
<organism evidence="5 6">
    <name type="scientific">Hirundo rustica rustica</name>
    <dbReference type="NCBI Taxonomy" id="333673"/>
    <lineage>
        <taxon>Eukaryota</taxon>
        <taxon>Metazoa</taxon>
        <taxon>Chordata</taxon>
        <taxon>Craniata</taxon>
        <taxon>Vertebrata</taxon>
        <taxon>Euteleostomi</taxon>
        <taxon>Archelosauria</taxon>
        <taxon>Archosauria</taxon>
        <taxon>Dinosauria</taxon>
        <taxon>Saurischia</taxon>
        <taxon>Theropoda</taxon>
        <taxon>Coelurosauria</taxon>
        <taxon>Aves</taxon>
        <taxon>Neognathae</taxon>
        <taxon>Neoaves</taxon>
        <taxon>Telluraves</taxon>
        <taxon>Australaves</taxon>
        <taxon>Passeriformes</taxon>
        <taxon>Sylvioidea</taxon>
        <taxon>Hirundinidae</taxon>
        <taxon>Hirundo</taxon>
    </lineage>
</organism>
<evidence type="ECO:0000259" key="3">
    <source>
        <dbReference type="Pfam" id="PF21047"/>
    </source>
</evidence>
<keyword evidence="1" id="KW-0677">Repeat</keyword>
<dbReference type="InterPro" id="IPR016024">
    <property type="entry name" value="ARM-type_fold"/>
</dbReference>
<evidence type="ECO:0000313" key="5">
    <source>
        <dbReference type="EMBL" id="RMC01110.1"/>
    </source>
</evidence>
<dbReference type="Pfam" id="PF21047">
    <property type="entry name" value="HEAT_Maestro"/>
    <property type="match status" value="1"/>
</dbReference>
<dbReference type="Pfam" id="PF23227">
    <property type="entry name" value="HEAT_MROH2B_C"/>
    <property type="match status" value="2"/>
</dbReference>
<evidence type="ECO:0008006" key="7">
    <source>
        <dbReference type="Google" id="ProtNLM"/>
    </source>
</evidence>
<comment type="caution">
    <text evidence="5">The sequence shown here is derived from an EMBL/GenBank/DDBJ whole genome shotgun (WGS) entry which is preliminary data.</text>
</comment>
<dbReference type="InterPro" id="IPR048465">
    <property type="entry name" value="Maestro-like_HEAT"/>
</dbReference>
<dbReference type="SUPFAM" id="SSF48371">
    <property type="entry name" value="ARM repeat"/>
    <property type="match status" value="1"/>
</dbReference>
<feature type="compositionally biased region" description="Basic and acidic residues" evidence="2">
    <location>
        <begin position="1"/>
        <end position="10"/>
    </location>
</feature>
<dbReference type="InterPro" id="IPR055406">
    <property type="entry name" value="HEAT_Maestro"/>
</dbReference>
<evidence type="ECO:0000256" key="1">
    <source>
        <dbReference type="ARBA" id="ARBA00022737"/>
    </source>
</evidence>
<dbReference type="InterPro" id="IPR011989">
    <property type="entry name" value="ARM-like"/>
</dbReference>
<dbReference type="Proteomes" id="UP000269221">
    <property type="component" value="Unassembled WGS sequence"/>
</dbReference>
<dbReference type="GO" id="GO:0005737">
    <property type="term" value="C:cytoplasm"/>
    <property type="evidence" value="ECO:0007669"/>
    <property type="project" value="TreeGrafter"/>
</dbReference>